<dbReference type="CDD" id="cd16917">
    <property type="entry name" value="HATPase_UhpB-NarQ-NarX-like"/>
    <property type="match status" value="1"/>
</dbReference>
<dbReference type="AlphaFoldDB" id="A0A418NKM6"/>
<dbReference type="InterPro" id="IPR011712">
    <property type="entry name" value="Sig_transdc_His_kin_sub3_dim/P"/>
</dbReference>
<dbReference type="GO" id="GO:0046983">
    <property type="term" value="F:protein dimerization activity"/>
    <property type="evidence" value="ECO:0007669"/>
    <property type="project" value="InterPro"/>
</dbReference>
<evidence type="ECO:0000256" key="2">
    <source>
        <dbReference type="ARBA" id="ARBA00022777"/>
    </source>
</evidence>
<dbReference type="InterPro" id="IPR050482">
    <property type="entry name" value="Sensor_HK_TwoCompSys"/>
</dbReference>
<gene>
    <name evidence="5" type="ORF">D2V04_03745</name>
</gene>
<dbReference type="GO" id="GO:0000155">
    <property type="term" value="F:phosphorelay sensor kinase activity"/>
    <property type="evidence" value="ECO:0007669"/>
    <property type="project" value="InterPro"/>
</dbReference>
<dbReference type="GO" id="GO:0016020">
    <property type="term" value="C:membrane"/>
    <property type="evidence" value="ECO:0007669"/>
    <property type="project" value="InterPro"/>
</dbReference>
<feature type="domain" description="Signal transduction histidine kinase subgroup 3 dimerisation and phosphoacceptor" evidence="4">
    <location>
        <begin position="164"/>
        <end position="229"/>
    </location>
</feature>
<dbReference type="PANTHER" id="PTHR24421:SF58">
    <property type="entry name" value="SIGNAL TRANSDUCTION HISTIDINE-PROTEIN KINASE_PHOSPHATASE UHPB"/>
    <property type="match status" value="1"/>
</dbReference>
<sequence length="369" mass="39791">MRQDIPHLAGDIETIAELRELYRAAEARAARLRLLSTSGRELLQAEADSIGPILKKTADRLALFLGSRSASLMRDKDTPGFPIVLPGRGAAVHATLLVAGFSSIDDIRDPEDRETCQTLLDMMGAAIDRADREGALASLLSDLQDRERRLEELVGRIFSAQEDERRRVAYELHDGVAQSATALVRMLERLGDRSNAGSDGDSSVRAIGIARGLVKELRGVIAGLRPTVLDDLGFIAALHALGDALEEDGYNVSREIDDDFGRLPGYVETALYRVAQEAVSNIRKHAGGPCDVLMEANSGARHTGPILRITDHGCGSARDRPDRGTVNEGYQIGIAGMTERMAVIGGSLDWTVGSHGGVIVEAGLPRERQ</sequence>
<protein>
    <submittedName>
        <fullName evidence="5">Histidine kinase</fullName>
    </submittedName>
</protein>
<keyword evidence="2 5" id="KW-0418">Kinase</keyword>
<organism evidence="5 6">
    <name type="scientific">Pelagerythrobacter aerophilus</name>
    <dbReference type="NCBI Taxonomy" id="2306995"/>
    <lineage>
        <taxon>Bacteria</taxon>
        <taxon>Pseudomonadati</taxon>
        <taxon>Pseudomonadota</taxon>
        <taxon>Alphaproteobacteria</taxon>
        <taxon>Sphingomonadales</taxon>
        <taxon>Erythrobacteraceae</taxon>
        <taxon>Pelagerythrobacter</taxon>
    </lineage>
</organism>
<comment type="caution">
    <text evidence="5">The sequence shown here is derived from an EMBL/GenBank/DDBJ whole genome shotgun (WGS) entry which is preliminary data.</text>
</comment>
<name>A0A418NKM6_9SPHN</name>
<dbReference type="SUPFAM" id="SSF55874">
    <property type="entry name" value="ATPase domain of HSP90 chaperone/DNA topoisomerase II/histidine kinase"/>
    <property type="match status" value="1"/>
</dbReference>
<evidence type="ECO:0000256" key="1">
    <source>
        <dbReference type="ARBA" id="ARBA00022679"/>
    </source>
</evidence>
<evidence type="ECO:0000313" key="6">
    <source>
        <dbReference type="Proteomes" id="UP000285092"/>
    </source>
</evidence>
<dbReference type="Gene3D" id="1.20.5.1930">
    <property type="match status" value="1"/>
</dbReference>
<dbReference type="Gene3D" id="3.30.565.10">
    <property type="entry name" value="Histidine kinase-like ATPase, C-terminal domain"/>
    <property type="match status" value="1"/>
</dbReference>
<keyword evidence="1" id="KW-0808">Transferase</keyword>
<dbReference type="OrthoDB" id="9797605at2"/>
<evidence type="ECO:0000259" key="4">
    <source>
        <dbReference type="Pfam" id="PF07730"/>
    </source>
</evidence>
<evidence type="ECO:0000313" key="5">
    <source>
        <dbReference type="EMBL" id="RIV79978.1"/>
    </source>
</evidence>
<accession>A0A418NKM6</accession>
<keyword evidence="3" id="KW-0902">Two-component regulatory system</keyword>
<reference evidence="5 6" key="1">
    <citation type="submission" date="2018-08" db="EMBL/GenBank/DDBJ databases">
        <title>Altererythrobacter sp.Ery1 and Ery12, the genome sequencing of novel strains in genus Alterythrobacter.</title>
        <authorList>
            <person name="Cheng H."/>
            <person name="Wu Y.-H."/>
            <person name="Fang C."/>
            <person name="Xu X.-W."/>
        </authorList>
    </citation>
    <scope>NUCLEOTIDE SEQUENCE [LARGE SCALE GENOMIC DNA]</scope>
    <source>
        <strain evidence="5 6">Ery1</strain>
    </source>
</reference>
<evidence type="ECO:0000256" key="3">
    <source>
        <dbReference type="ARBA" id="ARBA00023012"/>
    </source>
</evidence>
<dbReference type="Proteomes" id="UP000285092">
    <property type="component" value="Unassembled WGS sequence"/>
</dbReference>
<dbReference type="InterPro" id="IPR036890">
    <property type="entry name" value="HATPase_C_sf"/>
</dbReference>
<proteinExistence type="predicted"/>
<dbReference type="PANTHER" id="PTHR24421">
    <property type="entry name" value="NITRATE/NITRITE SENSOR PROTEIN NARX-RELATED"/>
    <property type="match status" value="1"/>
</dbReference>
<dbReference type="EMBL" id="QXFK01000013">
    <property type="protein sequence ID" value="RIV79978.1"/>
    <property type="molecule type" value="Genomic_DNA"/>
</dbReference>
<dbReference type="Pfam" id="PF07730">
    <property type="entry name" value="HisKA_3"/>
    <property type="match status" value="1"/>
</dbReference>
<keyword evidence="6" id="KW-1185">Reference proteome</keyword>